<reference evidence="2" key="2">
    <citation type="journal article" date="2023" name="IMA Fungus">
        <title>Comparative genomic study of the Penicillium genus elucidates a diverse pangenome and 15 lateral gene transfer events.</title>
        <authorList>
            <person name="Petersen C."/>
            <person name="Sorensen T."/>
            <person name="Nielsen M.R."/>
            <person name="Sondergaard T.E."/>
            <person name="Sorensen J.L."/>
            <person name="Fitzpatrick D.A."/>
            <person name="Frisvad J.C."/>
            <person name="Nielsen K.L."/>
        </authorList>
    </citation>
    <scope>NUCLEOTIDE SEQUENCE</scope>
    <source>
        <strain evidence="2">IBT 30069</strain>
    </source>
</reference>
<comment type="caution">
    <text evidence="2">The sequence shown here is derived from an EMBL/GenBank/DDBJ whole genome shotgun (WGS) entry which is preliminary data.</text>
</comment>
<keyword evidence="3" id="KW-1185">Reference proteome</keyword>
<sequence>MTHAYINPRYQTTKETSAFIPSDEEQFETYEAGHIVDLLMNSDHHNPLFRAPVGEDAQHILDIGTGAGHWAIDVADRFPRTLVRGVDIFPPPVNWTPPNCILEVDDVLQEWTWSQPFDLIHLRIMEASFTPEELDRLYQQCYQKIRPGGWIEQVELTIDLFCDDDSLPKDSAASRWGEINRKAAEKCGRPCDLFATLEKRIQEAGFVDIHVQDQKWPIGPWPRDKLLKEAGLVNLQHWLLGVEGYSMFHLTNYGDPVPWTRAEVIVHNAKLRSELKNPHYHIYNKSKRVWAQKPSDDSQNLSNTARRADQS</sequence>
<gene>
    <name evidence="2" type="ORF">N7456_004030</name>
</gene>
<dbReference type="Proteomes" id="UP001149165">
    <property type="component" value="Unassembled WGS sequence"/>
</dbReference>
<dbReference type="Gene3D" id="3.40.50.150">
    <property type="entry name" value="Vaccinia Virus protein VP39"/>
    <property type="match status" value="1"/>
</dbReference>
<dbReference type="AlphaFoldDB" id="A0A9W9KI61"/>
<protein>
    <submittedName>
        <fullName evidence="2">Uncharacterized protein</fullName>
    </submittedName>
</protein>
<dbReference type="Pfam" id="PF13489">
    <property type="entry name" value="Methyltransf_23"/>
    <property type="match status" value="1"/>
</dbReference>
<accession>A0A9W9KI61</accession>
<reference evidence="2" key="1">
    <citation type="submission" date="2022-11" db="EMBL/GenBank/DDBJ databases">
        <authorList>
            <person name="Petersen C."/>
        </authorList>
    </citation>
    <scope>NUCLEOTIDE SEQUENCE</scope>
    <source>
        <strain evidence="2">IBT 30069</strain>
    </source>
</reference>
<dbReference type="InterPro" id="IPR029063">
    <property type="entry name" value="SAM-dependent_MTases_sf"/>
</dbReference>
<dbReference type="CDD" id="cd02440">
    <property type="entry name" value="AdoMet_MTases"/>
    <property type="match status" value="1"/>
</dbReference>
<evidence type="ECO:0000256" key="1">
    <source>
        <dbReference type="SAM" id="MobiDB-lite"/>
    </source>
</evidence>
<name>A0A9W9KI61_9EURO</name>
<dbReference type="SUPFAM" id="SSF53335">
    <property type="entry name" value="S-adenosyl-L-methionine-dependent methyltransferases"/>
    <property type="match status" value="1"/>
</dbReference>
<organism evidence="2 3">
    <name type="scientific">Penicillium angulare</name>
    <dbReference type="NCBI Taxonomy" id="116970"/>
    <lineage>
        <taxon>Eukaryota</taxon>
        <taxon>Fungi</taxon>
        <taxon>Dikarya</taxon>
        <taxon>Ascomycota</taxon>
        <taxon>Pezizomycotina</taxon>
        <taxon>Eurotiomycetes</taxon>
        <taxon>Eurotiomycetidae</taxon>
        <taxon>Eurotiales</taxon>
        <taxon>Aspergillaceae</taxon>
        <taxon>Penicillium</taxon>
    </lineage>
</organism>
<dbReference type="PANTHER" id="PTHR43591">
    <property type="entry name" value="METHYLTRANSFERASE"/>
    <property type="match status" value="1"/>
</dbReference>
<dbReference type="PANTHER" id="PTHR43591:SF24">
    <property type="entry name" value="2-METHOXY-6-POLYPRENYL-1,4-BENZOQUINOL METHYLASE, MITOCHONDRIAL"/>
    <property type="match status" value="1"/>
</dbReference>
<dbReference type="EMBL" id="JAPQKH010000003">
    <property type="protein sequence ID" value="KAJ5107355.1"/>
    <property type="molecule type" value="Genomic_DNA"/>
</dbReference>
<evidence type="ECO:0000313" key="3">
    <source>
        <dbReference type="Proteomes" id="UP001149165"/>
    </source>
</evidence>
<evidence type="ECO:0000313" key="2">
    <source>
        <dbReference type="EMBL" id="KAJ5107355.1"/>
    </source>
</evidence>
<dbReference type="GO" id="GO:0008168">
    <property type="term" value="F:methyltransferase activity"/>
    <property type="evidence" value="ECO:0007669"/>
    <property type="project" value="TreeGrafter"/>
</dbReference>
<dbReference type="OrthoDB" id="529367at2759"/>
<proteinExistence type="predicted"/>
<feature type="region of interest" description="Disordered" evidence="1">
    <location>
        <begin position="291"/>
        <end position="311"/>
    </location>
</feature>